<keyword evidence="3 7" id="KW-0813">Transport</keyword>
<feature type="binding site" evidence="8">
    <location>
        <begin position="178"/>
        <end position="181"/>
    </location>
    <ligand>
        <name>spermidine</name>
        <dbReference type="ChEBI" id="CHEBI:57834"/>
    </ligand>
</feature>
<feature type="chain" id="PRO_5013713018" description="Putrescine-binding periplasmic protein" evidence="9">
    <location>
        <begin position="31"/>
        <end position="358"/>
    </location>
</feature>
<evidence type="ECO:0000313" key="10">
    <source>
        <dbReference type="EMBL" id="PHM57388.1"/>
    </source>
</evidence>
<dbReference type="Gene3D" id="3.40.190.10">
    <property type="entry name" value="Periplasmic binding protein-like II"/>
    <property type="match status" value="2"/>
</dbReference>
<dbReference type="InterPro" id="IPR006059">
    <property type="entry name" value="SBP"/>
</dbReference>
<evidence type="ECO:0000256" key="7">
    <source>
        <dbReference type="PIRNR" id="PIRNR019574"/>
    </source>
</evidence>
<dbReference type="PRINTS" id="PR00909">
    <property type="entry name" value="SPERMDNBNDNG"/>
</dbReference>
<name>A0A2G0QDU7_XENHO</name>
<dbReference type="InterPro" id="IPR001188">
    <property type="entry name" value="Sperm_putr-bd"/>
</dbReference>
<dbReference type="AlphaFoldDB" id="A0A2G0QDU7"/>
<reference evidence="10 11" key="1">
    <citation type="journal article" date="2017" name="Nat. Microbiol.">
        <title>Natural product diversity associated with the nematode symbionts Photorhabdus and Xenorhabdus.</title>
        <authorList>
            <person name="Tobias N.J."/>
            <person name="Wolff H."/>
            <person name="Djahanschiri B."/>
            <person name="Grundmann F."/>
            <person name="Kronenwerth M."/>
            <person name="Shi Y.M."/>
            <person name="Simonyi S."/>
            <person name="Grun P."/>
            <person name="Shapiro-Ilan D."/>
            <person name="Pidot S.J."/>
            <person name="Stinear T.P."/>
            <person name="Ebersberger I."/>
            <person name="Bode H.B."/>
        </authorList>
    </citation>
    <scope>NUCLEOTIDE SEQUENCE [LARGE SCALE GENOMIC DNA]</scope>
    <source>
        <strain evidence="10 11">DSM 17903</strain>
    </source>
</reference>
<proteinExistence type="inferred from homology"/>
<dbReference type="GO" id="GO:0030313">
    <property type="term" value="C:cell envelope"/>
    <property type="evidence" value="ECO:0007669"/>
    <property type="project" value="UniProtKB-ARBA"/>
</dbReference>
<dbReference type="EMBL" id="NJAI01000001">
    <property type="protein sequence ID" value="PHM57388.1"/>
    <property type="molecule type" value="Genomic_DNA"/>
</dbReference>
<evidence type="ECO:0000313" key="11">
    <source>
        <dbReference type="Proteomes" id="UP000225433"/>
    </source>
</evidence>
<dbReference type="SUPFAM" id="SSF53850">
    <property type="entry name" value="Periplasmic binding protein-like II"/>
    <property type="match status" value="1"/>
</dbReference>
<comment type="function">
    <text evidence="6">Required for the activity of the bacterial periplasmic transport system of putrescine and spermidine. Polyamine binding protein.</text>
</comment>
<dbReference type="Pfam" id="PF13416">
    <property type="entry name" value="SBP_bac_8"/>
    <property type="match status" value="1"/>
</dbReference>
<feature type="binding site" evidence="8">
    <location>
        <position position="337"/>
    </location>
    <ligand>
        <name>spermidine</name>
        <dbReference type="ChEBI" id="CHEBI:57834"/>
    </ligand>
</feature>
<organism evidence="10 11">
    <name type="scientific">Xenorhabdus hominickii</name>
    <dbReference type="NCBI Taxonomy" id="351679"/>
    <lineage>
        <taxon>Bacteria</taxon>
        <taxon>Pseudomonadati</taxon>
        <taxon>Pseudomonadota</taxon>
        <taxon>Gammaproteobacteria</taxon>
        <taxon>Enterobacterales</taxon>
        <taxon>Morganellaceae</taxon>
        <taxon>Xenorhabdus</taxon>
    </lineage>
</organism>
<evidence type="ECO:0000256" key="4">
    <source>
        <dbReference type="ARBA" id="ARBA00022729"/>
    </source>
</evidence>
<evidence type="ECO:0000256" key="6">
    <source>
        <dbReference type="ARBA" id="ARBA00056738"/>
    </source>
</evidence>
<comment type="similarity">
    <text evidence="2 7">Belongs to the bacterial solute-binding protein PotD/PotF family.</text>
</comment>
<evidence type="ECO:0000256" key="5">
    <source>
        <dbReference type="ARBA" id="ARBA00022764"/>
    </source>
</evidence>
<dbReference type="PANTHER" id="PTHR30222:SF17">
    <property type="entry name" value="SPERMIDINE_PUTRESCINE-BINDING PERIPLASMIC PROTEIN"/>
    <property type="match status" value="1"/>
</dbReference>
<dbReference type="PIRSF" id="PIRSF019574">
    <property type="entry name" value="Periplasmic_polyamine_BP"/>
    <property type="match status" value="1"/>
</dbReference>
<dbReference type="STRING" id="351679.A9255_13260"/>
<feature type="signal peptide" evidence="9">
    <location>
        <begin position="1"/>
        <end position="30"/>
    </location>
</feature>
<keyword evidence="5 7" id="KW-0574">Periplasm</keyword>
<protein>
    <recommendedName>
        <fullName evidence="7">Putrescine-binding periplasmic protein</fullName>
    </recommendedName>
</protein>
<evidence type="ECO:0000256" key="3">
    <source>
        <dbReference type="ARBA" id="ARBA00022448"/>
    </source>
</evidence>
<accession>A0A2G0QDU7</accession>
<evidence type="ECO:0000256" key="8">
    <source>
        <dbReference type="PIRSR" id="PIRSR019574-1"/>
    </source>
</evidence>
<dbReference type="GO" id="GO:0042597">
    <property type="term" value="C:periplasmic space"/>
    <property type="evidence" value="ECO:0007669"/>
    <property type="project" value="UniProtKB-SubCell"/>
</dbReference>
<dbReference type="FunFam" id="3.40.190.10:FF:000062">
    <property type="entry name" value="Putrescine-binding periplasmic protein"/>
    <property type="match status" value="1"/>
</dbReference>
<dbReference type="Proteomes" id="UP000225433">
    <property type="component" value="Unassembled WGS sequence"/>
</dbReference>
<evidence type="ECO:0000256" key="9">
    <source>
        <dbReference type="SAM" id="SignalP"/>
    </source>
</evidence>
<keyword evidence="4 9" id="KW-0732">Signal</keyword>
<evidence type="ECO:0000256" key="1">
    <source>
        <dbReference type="ARBA" id="ARBA00004418"/>
    </source>
</evidence>
<feature type="binding site" evidence="8">
    <location>
        <position position="46"/>
    </location>
    <ligand>
        <name>spermidine</name>
        <dbReference type="ChEBI" id="CHEBI:57834"/>
    </ligand>
</feature>
<comment type="caution">
    <text evidence="10">The sequence shown here is derived from an EMBL/GenBank/DDBJ whole genome shotgun (WGS) entry which is preliminary data.</text>
</comment>
<sequence length="358" mass="39994">MKNNMKNKMKKWFCLLAAGMMALSIGSVNAAAADDSKTLYFYNWTEYVPPGLLNQFTKETGIKVIYSTYESNESMYTKLKTYKDGAYDLVVPSTYFVSKMSKEGMLQKIDTSKLSNFKNLDPNLLHKSFDPKNEYSIPYIWGATTIGVNSDNIDPKSITAWTDFWKPEYKNSLVLTDDAREVFQMALLKLGYSGNTSNPKEIEAAYQELIKLTPNILAFNSDNPANPFMEGEVDVGMMWTGSAYVARQAGTPVEIIWPKEGGIFWMDSLAIPANAKNVEGAMKLINFLLRPEIAAQVAETIGYPTPNLAAKKLLPAAVSGDKSLYPDEAVIQKGEWQNDVGNANILYEEYFQKLKAGQ</sequence>
<evidence type="ECO:0000256" key="2">
    <source>
        <dbReference type="ARBA" id="ARBA00007173"/>
    </source>
</evidence>
<feature type="binding site" evidence="8">
    <location>
        <position position="95"/>
    </location>
    <ligand>
        <name>spermidine</name>
        <dbReference type="ChEBI" id="CHEBI:57834"/>
    </ligand>
</feature>
<dbReference type="NCBIfam" id="NF007048">
    <property type="entry name" value="PRK09501.1"/>
    <property type="match status" value="1"/>
</dbReference>
<dbReference type="PANTHER" id="PTHR30222">
    <property type="entry name" value="SPERMIDINE/PUTRESCINE-BINDING PERIPLASMIC PROTEIN"/>
    <property type="match status" value="1"/>
</dbReference>
<dbReference type="GO" id="GO:0019808">
    <property type="term" value="F:polyamine binding"/>
    <property type="evidence" value="ECO:0007669"/>
    <property type="project" value="InterPro"/>
</dbReference>
<gene>
    <name evidence="10" type="ORF">Xhom_00354</name>
</gene>
<dbReference type="GO" id="GO:0015846">
    <property type="term" value="P:polyamine transport"/>
    <property type="evidence" value="ECO:0007669"/>
    <property type="project" value="InterPro"/>
</dbReference>
<comment type="subcellular location">
    <subcellularLocation>
        <location evidence="1 7">Periplasm</location>
    </subcellularLocation>
</comment>